<accession>A0A2S2NVE7</accession>
<evidence type="ECO:0000256" key="1">
    <source>
        <dbReference type="ARBA" id="ARBA00022729"/>
    </source>
</evidence>
<gene>
    <name evidence="3" type="ORF">g.156698</name>
</gene>
<dbReference type="EMBL" id="GGMR01008572">
    <property type="protein sequence ID" value="MBY21191.1"/>
    <property type="molecule type" value="Transcribed_RNA"/>
</dbReference>
<reference evidence="3" key="1">
    <citation type="submission" date="2018-04" db="EMBL/GenBank/DDBJ databases">
        <title>Transcriptome of Schizaphis graminum biotype I.</title>
        <authorList>
            <person name="Scully E.D."/>
            <person name="Geib S.M."/>
            <person name="Palmer N.A."/>
            <person name="Koch K."/>
            <person name="Bradshaw J."/>
            <person name="Heng-Moss T."/>
            <person name="Sarath G."/>
        </authorList>
    </citation>
    <scope>NUCLEOTIDE SEQUENCE</scope>
</reference>
<proteinExistence type="predicted"/>
<dbReference type="InterPro" id="IPR036846">
    <property type="entry name" value="GM2-AP_sf"/>
</dbReference>
<protein>
    <recommendedName>
        <fullName evidence="4">MD-2-related lipid-recognition domain-containing protein</fullName>
    </recommendedName>
</protein>
<sequence length="195" mass="22536">MMIRKMFVLIGLFYLSESKKNPFMPNLSLGEYRTVFDRVYSCESTKNHLFQYNVYFSKKSLNITELKGNITFLIPFDDNFILEFNMASWSLTGGWKPNSAVYITTNACSKMKFILGNAWFSMTKTFNAKNDCPLPAGTSYISSGIDLKKLEDHNLPKVYFYGKYKAVFKIKNTENKILGCGVFELNLIRPWEKPI</sequence>
<dbReference type="Gene3D" id="2.70.220.10">
    <property type="entry name" value="Ganglioside GM2 activator"/>
    <property type="match status" value="1"/>
</dbReference>
<feature type="chain" id="PRO_5015670260" description="MD-2-related lipid-recognition domain-containing protein" evidence="2">
    <location>
        <begin position="19"/>
        <end position="195"/>
    </location>
</feature>
<organism evidence="3">
    <name type="scientific">Schizaphis graminum</name>
    <name type="common">Green bug aphid</name>
    <dbReference type="NCBI Taxonomy" id="13262"/>
    <lineage>
        <taxon>Eukaryota</taxon>
        <taxon>Metazoa</taxon>
        <taxon>Ecdysozoa</taxon>
        <taxon>Arthropoda</taxon>
        <taxon>Hexapoda</taxon>
        <taxon>Insecta</taxon>
        <taxon>Pterygota</taxon>
        <taxon>Neoptera</taxon>
        <taxon>Paraneoptera</taxon>
        <taxon>Hemiptera</taxon>
        <taxon>Sternorrhyncha</taxon>
        <taxon>Aphidomorpha</taxon>
        <taxon>Aphidoidea</taxon>
        <taxon>Aphididae</taxon>
        <taxon>Aphidini</taxon>
        <taxon>Schizaphis</taxon>
    </lineage>
</organism>
<name>A0A2S2NVE7_SCHGA</name>
<evidence type="ECO:0000313" key="3">
    <source>
        <dbReference type="EMBL" id="MBY21191.1"/>
    </source>
</evidence>
<feature type="signal peptide" evidence="2">
    <location>
        <begin position="1"/>
        <end position="18"/>
    </location>
</feature>
<dbReference type="AlphaFoldDB" id="A0A2S2NVE7"/>
<evidence type="ECO:0000256" key="2">
    <source>
        <dbReference type="SAM" id="SignalP"/>
    </source>
</evidence>
<keyword evidence="1 2" id="KW-0732">Signal</keyword>
<evidence type="ECO:0008006" key="4">
    <source>
        <dbReference type="Google" id="ProtNLM"/>
    </source>
</evidence>